<gene>
    <name evidence="2" type="ORF">QYF61_005752</name>
</gene>
<feature type="compositionally biased region" description="Basic and acidic residues" evidence="1">
    <location>
        <begin position="244"/>
        <end position="259"/>
    </location>
</feature>
<dbReference type="EMBL" id="JAUNZN010000001">
    <property type="protein sequence ID" value="KAK4829625.1"/>
    <property type="molecule type" value="Genomic_DNA"/>
</dbReference>
<evidence type="ECO:0000256" key="1">
    <source>
        <dbReference type="SAM" id="MobiDB-lite"/>
    </source>
</evidence>
<protein>
    <submittedName>
        <fullName evidence="2">Uncharacterized protein</fullName>
    </submittedName>
</protein>
<feature type="compositionally biased region" description="Polar residues" evidence="1">
    <location>
        <begin position="315"/>
        <end position="326"/>
    </location>
</feature>
<name>A0AAN7S5P8_MYCAM</name>
<dbReference type="Proteomes" id="UP001333110">
    <property type="component" value="Unassembled WGS sequence"/>
</dbReference>
<feature type="compositionally biased region" description="Low complexity" evidence="1">
    <location>
        <begin position="199"/>
        <end position="222"/>
    </location>
</feature>
<feature type="region of interest" description="Disordered" evidence="1">
    <location>
        <begin position="199"/>
        <end position="326"/>
    </location>
</feature>
<keyword evidence="3" id="KW-1185">Reference proteome</keyword>
<reference evidence="2 3" key="1">
    <citation type="journal article" date="2023" name="J. Hered.">
        <title>Chromosome-level genome of the wood stork (Mycteria americana) provides insight into avian chromosome evolution.</title>
        <authorList>
            <person name="Flamio R. Jr."/>
            <person name="Ramstad K.M."/>
        </authorList>
    </citation>
    <scope>NUCLEOTIDE SEQUENCE [LARGE SCALE GENOMIC DNA]</scope>
    <source>
        <strain evidence="2">JAX WOST 10</strain>
    </source>
</reference>
<accession>A0AAN7S5P8</accession>
<evidence type="ECO:0000313" key="3">
    <source>
        <dbReference type="Proteomes" id="UP001333110"/>
    </source>
</evidence>
<dbReference type="AlphaFoldDB" id="A0AAN7S5P8"/>
<evidence type="ECO:0000313" key="2">
    <source>
        <dbReference type="EMBL" id="KAK4829625.1"/>
    </source>
</evidence>
<sequence>MEGLRAAARKTNGRRLLRGALCYGRSQSGFPPFGGVTLQFTALYTGVTFSAGSCGRRRRELIAQMGVRPEEGTTTGWVAVFSIKSAYRHLPDVHHPHSDDGFVLSHADGCTLDSIGTFLHRSQRGRSYQHPQSHGLAKAVSGAPGEKQKVSGLQELDGDLQWEKGVHLGNRHSTARDPGSNKERVILLRVKQLFKNTAVTPTPVTGTAATPTPATGTAAEPENQPVLVSVAPVHKKKSWKRKSAHLESDEEASPKREQEEAAYCPGSEEADYSKAGPSRVQEEEEEEFPASPRGRTQQVGSFSSSEGEEELINEMVTTQSLSLSEL</sequence>
<organism evidence="2 3">
    <name type="scientific">Mycteria americana</name>
    <name type="common">Wood stork</name>
    <dbReference type="NCBI Taxonomy" id="33587"/>
    <lineage>
        <taxon>Eukaryota</taxon>
        <taxon>Metazoa</taxon>
        <taxon>Chordata</taxon>
        <taxon>Craniata</taxon>
        <taxon>Vertebrata</taxon>
        <taxon>Euteleostomi</taxon>
        <taxon>Archelosauria</taxon>
        <taxon>Archosauria</taxon>
        <taxon>Dinosauria</taxon>
        <taxon>Saurischia</taxon>
        <taxon>Theropoda</taxon>
        <taxon>Coelurosauria</taxon>
        <taxon>Aves</taxon>
        <taxon>Neognathae</taxon>
        <taxon>Neoaves</taxon>
        <taxon>Aequornithes</taxon>
        <taxon>Ciconiiformes</taxon>
        <taxon>Ciconiidae</taxon>
        <taxon>Mycteria</taxon>
    </lineage>
</organism>
<proteinExistence type="predicted"/>
<feature type="compositionally biased region" description="Basic residues" evidence="1">
    <location>
        <begin position="233"/>
        <end position="243"/>
    </location>
</feature>
<comment type="caution">
    <text evidence="2">The sequence shown here is derived from an EMBL/GenBank/DDBJ whole genome shotgun (WGS) entry which is preliminary data.</text>
</comment>